<dbReference type="VEuPathDB" id="VectorBase:AATE012642"/>
<dbReference type="Pfam" id="PF08445">
    <property type="entry name" value="FR47"/>
    <property type="match status" value="1"/>
</dbReference>
<dbReference type="InterPro" id="IPR053225">
    <property type="entry name" value="Acyl-CoA_N-acyltransferase"/>
</dbReference>
<dbReference type="InterPro" id="IPR013653">
    <property type="entry name" value="GCN5-like_dom"/>
</dbReference>
<dbReference type="Gene3D" id="3.40.630.30">
    <property type="match status" value="2"/>
</dbReference>
<evidence type="ECO:0000313" key="1">
    <source>
        <dbReference type="EnsemblMetazoa" id="AATE012642-PA.1"/>
    </source>
</evidence>
<dbReference type="EnsemblMetazoa" id="AATE012642-RA">
    <property type="protein sequence ID" value="AATE012642-PA.1"/>
    <property type="gene ID" value="AATE012642"/>
</dbReference>
<dbReference type="STRING" id="41427.A0A182J754"/>
<dbReference type="SUPFAM" id="SSF55729">
    <property type="entry name" value="Acyl-CoA N-acyltransferases (Nat)"/>
    <property type="match status" value="1"/>
</dbReference>
<reference evidence="1" key="1">
    <citation type="submission" date="2022-08" db="UniProtKB">
        <authorList>
            <consortium name="EnsemblMetazoa"/>
        </authorList>
    </citation>
    <scope>IDENTIFICATION</scope>
    <source>
        <strain evidence="1">EBRO</strain>
    </source>
</reference>
<sequence>MMEDQLLEISPRDWKEWRDLYKTDWPRHEVSYNLIQNYIDWMGHGVALKEVVAYSLNGEWAKDGTYILIDRSEMFMYSLDSTLARLRRLLMLVDWTRSYLVNMGLYRSLVIEIYQMFNLEIVFDKHTFIYYVPHEDARKLDVVLPAGFKFAPLEPVDAVFINSEWPHKYPGSEAFVERLIRRNVNLGLFDASGKLMAWCMRVQNGAMGMLGVAYPRRGYGSIMALGFARKLGELGHNCYASVIATNEPSRRMFDKLGFQVKWTTDWLRNGPRNTFSSAQ</sequence>
<dbReference type="GO" id="GO:0016747">
    <property type="term" value="F:acyltransferase activity, transferring groups other than amino-acyl groups"/>
    <property type="evidence" value="ECO:0007669"/>
    <property type="project" value="InterPro"/>
</dbReference>
<accession>A0A182J754</accession>
<dbReference type="PROSITE" id="PS51186">
    <property type="entry name" value="GNAT"/>
    <property type="match status" value="1"/>
</dbReference>
<dbReference type="PANTHER" id="PTHR20958">
    <property type="entry name" value="GLYCINE N-ACYLTRANSFERASE-LIKE PROTEIN"/>
    <property type="match status" value="1"/>
</dbReference>
<protein>
    <submittedName>
        <fullName evidence="1">Uncharacterized protein</fullName>
    </submittedName>
</protein>
<dbReference type="PANTHER" id="PTHR20958:SF10">
    <property type="entry name" value="GH05617P-RELATED"/>
    <property type="match status" value="1"/>
</dbReference>
<name>A0A182J754_ANOAO</name>
<dbReference type="AlphaFoldDB" id="A0A182J754"/>
<proteinExistence type="predicted"/>
<organism evidence="1">
    <name type="scientific">Anopheles atroparvus</name>
    <name type="common">European mosquito</name>
    <dbReference type="NCBI Taxonomy" id="41427"/>
    <lineage>
        <taxon>Eukaryota</taxon>
        <taxon>Metazoa</taxon>
        <taxon>Ecdysozoa</taxon>
        <taxon>Arthropoda</taxon>
        <taxon>Hexapoda</taxon>
        <taxon>Insecta</taxon>
        <taxon>Pterygota</taxon>
        <taxon>Neoptera</taxon>
        <taxon>Endopterygota</taxon>
        <taxon>Diptera</taxon>
        <taxon>Nematocera</taxon>
        <taxon>Culicoidea</taxon>
        <taxon>Culicidae</taxon>
        <taxon>Anophelinae</taxon>
        <taxon>Anopheles</taxon>
    </lineage>
</organism>
<dbReference type="InterPro" id="IPR000182">
    <property type="entry name" value="GNAT_dom"/>
</dbReference>
<dbReference type="InterPro" id="IPR016181">
    <property type="entry name" value="Acyl_CoA_acyltransferase"/>
</dbReference>